<reference evidence="27" key="1">
    <citation type="submission" date="2023-03" db="EMBL/GenBank/DDBJ databases">
        <title>Chromosome-level genomes of two armyworms, Mythimna separata and Mythimna loreyi, provide insights into the biosynthesis and reception of sex pheromones.</title>
        <authorList>
            <person name="Zhao H."/>
        </authorList>
    </citation>
    <scope>NUCLEOTIDE SEQUENCE</scope>
    <source>
        <strain evidence="27">BeijingLab</strain>
        <tissue evidence="27">Pupa</tissue>
    </source>
</reference>
<keyword evidence="6" id="KW-0723">Serine/threonine-protein kinase</keyword>
<evidence type="ECO:0000256" key="13">
    <source>
        <dbReference type="ARBA" id="ARBA00022838"/>
    </source>
</evidence>
<keyword evidence="14" id="KW-0067">ATP-binding</keyword>
<evidence type="ECO:0000259" key="26">
    <source>
        <dbReference type="PROSITE" id="PS50011"/>
    </source>
</evidence>
<feature type="compositionally biased region" description="Basic residues" evidence="25">
    <location>
        <begin position="24"/>
        <end position="36"/>
    </location>
</feature>
<dbReference type="Pfam" id="PF00069">
    <property type="entry name" value="Pkinase"/>
    <property type="match status" value="1"/>
</dbReference>
<feature type="region of interest" description="Disordered" evidence="25">
    <location>
        <begin position="601"/>
        <end position="623"/>
    </location>
</feature>
<sequence length="967" mass="112107">MGKEKKAEVEKSTNGESVDDETKKKKKSKKHKKHKRVVEEIVEKSSKKKKKVKKDKHKSPKDESETSLSDVEELIKKSTRPRASAEIKRPPVVVAKAKNGDAPTKTHTKPTFTRTVEKQATLEIVSSNSETENYQEDCASPELTLIEDDLNLEDLMKQKELLQARLYAYNSEKSDDETKEGKYSEVICINDDARSPLLKKRKKDKDHDHKRSSKHKSSKDRSTERDKYKPKRQEEDLREIINRESRKEMERRLEERESRDKKEKERRKAEEKEREKRRERDRDIRERERERDRDKERRSIEVRRRGGDRGGELLRITRRSRERSPQQPRRDHRLGDRERRSRERQSDRREKFSRADFRPKNTSNEVAQIVPSSSDEELNISINTDDDEETEEQIIERRRKQREQLMKKMQNPCDGPIVSMLTVETGNNRHDCENTNEDALTPPKRDEPQTSKVSTGSGTPELRRTNTYSIESKDEVVDETNLTEHSSELIRNIQDELTRLGSDAAPAKIEETQIKSPPPRTEAIPDPKPSQLGSDTPEVRMCGSKDQDYSDSKDKKNAKDSKLEKGSSDLVKNIQNEPNSDLKLEKSIKSGEWDMFADQDFGSVDTPTAGKPKSKNAVDNPSLTDNWDDAEGYYRVRIGEMLDNRYTVYGYTGQGVFSNVVRARDQARNNSDVAVKIIRNNEIMHKTGLRELEILKRLNDADPEDKFHCLRLFRHFFHKRHLCMVMEPLSMNLREVLKKYGKNSGIHIKAVRSYTQQMLLALKLLKKTGILHADIKPDNILVNENKLMLKLCDFGAAGHISDNEITPYLVSRFYRSPEIILGVTYDHGIDMWSTACTIFELSTGKIMFSGKSNNEMLKYFMDLKGKIPNKIIKKGFFKEQHFDSNCNFLYHELDKITEREKVVIISSIKPTRDLQAELAPPHHRIAPAEAKKIAQLKDLLERMLMLDPAKRASVNHCLAHPFIQDKI</sequence>
<feature type="compositionally biased region" description="Polar residues" evidence="25">
    <location>
        <begin position="360"/>
        <end position="373"/>
    </location>
</feature>
<dbReference type="EC" id="2.7.11.1" evidence="3"/>
<dbReference type="InterPro" id="IPR044092">
    <property type="entry name" value="STKc_PRP4"/>
</dbReference>
<evidence type="ECO:0000256" key="2">
    <source>
        <dbReference type="ARBA" id="ARBA00004629"/>
    </source>
</evidence>
<dbReference type="InterPro" id="IPR011009">
    <property type="entry name" value="Kinase-like_dom_sf"/>
</dbReference>
<evidence type="ECO:0000256" key="3">
    <source>
        <dbReference type="ARBA" id="ARBA00012513"/>
    </source>
</evidence>
<evidence type="ECO:0000256" key="17">
    <source>
        <dbReference type="ARBA" id="ARBA00023187"/>
    </source>
</evidence>
<dbReference type="GO" id="GO:0045292">
    <property type="term" value="P:mRNA cis splicing, via spliceosome"/>
    <property type="evidence" value="ECO:0007669"/>
    <property type="project" value="InterPro"/>
</dbReference>
<dbReference type="AlphaFoldDB" id="A0AAD7Z2G8"/>
<keyword evidence="4" id="KW-0158">Chromosome</keyword>
<dbReference type="GO" id="GO:0004674">
    <property type="term" value="F:protein serine/threonine kinase activity"/>
    <property type="evidence" value="ECO:0007669"/>
    <property type="project" value="UniProtKB-KW"/>
</dbReference>
<feature type="compositionally biased region" description="Acidic residues" evidence="25">
    <location>
        <begin position="374"/>
        <end position="393"/>
    </location>
</feature>
<evidence type="ECO:0000256" key="24">
    <source>
        <dbReference type="ARBA" id="ARBA00048977"/>
    </source>
</evidence>
<feature type="region of interest" description="Disordered" evidence="25">
    <location>
        <begin position="501"/>
        <end position="578"/>
    </location>
</feature>
<comment type="catalytic activity">
    <reaction evidence="24">
        <text>L-seryl-[protein] + ATP = O-phospho-L-seryl-[protein] + ADP + H(+)</text>
        <dbReference type="Rhea" id="RHEA:17989"/>
        <dbReference type="Rhea" id="RHEA-COMP:9863"/>
        <dbReference type="Rhea" id="RHEA-COMP:11604"/>
        <dbReference type="ChEBI" id="CHEBI:15378"/>
        <dbReference type="ChEBI" id="CHEBI:29999"/>
        <dbReference type="ChEBI" id="CHEBI:30616"/>
        <dbReference type="ChEBI" id="CHEBI:83421"/>
        <dbReference type="ChEBI" id="CHEBI:456216"/>
        <dbReference type="EC" id="2.7.11.1"/>
    </reaction>
    <physiologicalReaction direction="left-to-right" evidence="24">
        <dbReference type="Rhea" id="RHEA:17990"/>
    </physiologicalReaction>
</comment>
<evidence type="ECO:0000256" key="6">
    <source>
        <dbReference type="ARBA" id="ARBA00022527"/>
    </source>
</evidence>
<keyword evidence="9" id="KW-0808">Transferase</keyword>
<dbReference type="PANTHER" id="PTHR24058">
    <property type="entry name" value="DUAL SPECIFICITY PROTEIN KINASE"/>
    <property type="match status" value="1"/>
</dbReference>
<dbReference type="SUPFAM" id="SSF56112">
    <property type="entry name" value="Protein kinase-like (PK-like)"/>
    <property type="match status" value="1"/>
</dbReference>
<keyword evidence="5" id="KW-1017">Isopeptide bond</keyword>
<feature type="compositionally biased region" description="Basic and acidic residues" evidence="25">
    <location>
        <begin position="219"/>
        <end position="312"/>
    </location>
</feature>
<keyword evidence="18" id="KW-0539">Nucleus</keyword>
<evidence type="ECO:0000256" key="9">
    <source>
        <dbReference type="ARBA" id="ARBA00022679"/>
    </source>
</evidence>
<keyword evidence="13" id="KW-0995">Kinetochore</keyword>
<evidence type="ECO:0000256" key="1">
    <source>
        <dbReference type="ARBA" id="ARBA00004123"/>
    </source>
</evidence>
<evidence type="ECO:0000256" key="25">
    <source>
        <dbReference type="SAM" id="MobiDB-lite"/>
    </source>
</evidence>
<feature type="region of interest" description="Disordered" evidence="25">
    <location>
        <begin position="170"/>
        <end position="489"/>
    </location>
</feature>
<dbReference type="GO" id="GO:0005681">
    <property type="term" value="C:spliceosomal complex"/>
    <property type="evidence" value="ECO:0007669"/>
    <property type="project" value="UniProtKB-KW"/>
</dbReference>
<protein>
    <recommendedName>
        <fullName evidence="20">Serine/threonine-protein kinase PRP4 homolog</fullName>
        <ecNumber evidence="3">2.7.11.1</ecNumber>
    </recommendedName>
    <alternativeName>
        <fullName evidence="21">PRP4 pre-mRNA-processing factor 4 homolog</fullName>
    </alternativeName>
</protein>
<organism evidence="27 28">
    <name type="scientific">Mythimna separata</name>
    <name type="common">Oriental armyworm</name>
    <name type="synonym">Pseudaletia separata</name>
    <dbReference type="NCBI Taxonomy" id="271217"/>
    <lineage>
        <taxon>Eukaryota</taxon>
        <taxon>Metazoa</taxon>
        <taxon>Ecdysozoa</taxon>
        <taxon>Arthropoda</taxon>
        <taxon>Hexapoda</taxon>
        <taxon>Insecta</taxon>
        <taxon>Pterygota</taxon>
        <taxon>Neoptera</taxon>
        <taxon>Endopterygota</taxon>
        <taxon>Lepidoptera</taxon>
        <taxon>Glossata</taxon>
        <taxon>Ditrysia</taxon>
        <taxon>Noctuoidea</taxon>
        <taxon>Noctuidae</taxon>
        <taxon>Noctuinae</taxon>
        <taxon>Hadenini</taxon>
        <taxon>Mythimna</taxon>
    </lineage>
</organism>
<feature type="compositionally biased region" description="Basic and acidic residues" evidence="25">
    <location>
        <begin position="543"/>
        <end position="567"/>
    </location>
</feature>
<feature type="compositionally biased region" description="Basic and acidic residues" evidence="25">
    <location>
        <begin position="333"/>
        <end position="359"/>
    </location>
</feature>
<comment type="catalytic activity">
    <reaction evidence="23">
        <text>L-threonyl-[protein] + ATP = O-phospho-L-threonyl-[protein] + ADP + H(+)</text>
        <dbReference type="Rhea" id="RHEA:46608"/>
        <dbReference type="Rhea" id="RHEA-COMP:11060"/>
        <dbReference type="Rhea" id="RHEA-COMP:11605"/>
        <dbReference type="ChEBI" id="CHEBI:15378"/>
        <dbReference type="ChEBI" id="CHEBI:30013"/>
        <dbReference type="ChEBI" id="CHEBI:30616"/>
        <dbReference type="ChEBI" id="CHEBI:61977"/>
        <dbReference type="ChEBI" id="CHEBI:456216"/>
        <dbReference type="EC" id="2.7.11.1"/>
    </reaction>
    <physiologicalReaction direction="left-to-right" evidence="23">
        <dbReference type="Rhea" id="RHEA:46609"/>
    </physiologicalReaction>
</comment>
<evidence type="ECO:0000256" key="19">
    <source>
        <dbReference type="ARBA" id="ARBA00023596"/>
    </source>
</evidence>
<feature type="compositionally biased region" description="Basic residues" evidence="25">
    <location>
        <begin position="46"/>
        <end position="59"/>
    </location>
</feature>
<dbReference type="FunFam" id="1.10.510.10:FF:000078">
    <property type="entry name" value="Serine/threonine-protein kinase PRP4 homolog"/>
    <property type="match status" value="1"/>
</dbReference>
<dbReference type="PROSITE" id="PS00108">
    <property type="entry name" value="PROTEIN_KINASE_ST"/>
    <property type="match status" value="1"/>
</dbReference>
<dbReference type="PROSITE" id="PS50011">
    <property type="entry name" value="PROTEIN_KINASE_DOM"/>
    <property type="match status" value="1"/>
</dbReference>
<evidence type="ECO:0000256" key="23">
    <source>
        <dbReference type="ARBA" id="ARBA00048659"/>
    </source>
</evidence>
<evidence type="ECO:0000256" key="7">
    <source>
        <dbReference type="ARBA" id="ARBA00022553"/>
    </source>
</evidence>
<evidence type="ECO:0000256" key="4">
    <source>
        <dbReference type="ARBA" id="ARBA00022454"/>
    </source>
</evidence>
<evidence type="ECO:0000256" key="14">
    <source>
        <dbReference type="ARBA" id="ARBA00022840"/>
    </source>
</evidence>
<comment type="subunit">
    <text evidence="22">Interacts with CLK1 C-terminus. Associates with the U5 snRNP and NCOR1 deacetylase complexes. Identified in the spliceosome C complex.</text>
</comment>
<comment type="caution">
    <text evidence="27">The sequence shown here is derived from an EMBL/GenBank/DDBJ whole genome shotgun (WGS) entry which is preliminary data.</text>
</comment>
<dbReference type="Gene3D" id="1.10.510.10">
    <property type="entry name" value="Transferase(Phosphotransferase) domain 1"/>
    <property type="match status" value="1"/>
</dbReference>
<proteinExistence type="inferred from homology"/>
<keyword evidence="8" id="KW-0507">mRNA processing</keyword>
<dbReference type="GO" id="GO:0005524">
    <property type="term" value="F:ATP binding"/>
    <property type="evidence" value="ECO:0007669"/>
    <property type="project" value="UniProtKB-KW"/>
</dbReference>
<keyword evidence="17" id="KW-0508">mRNA splicing</keyword>
<evidence type="ECO:0000313" key="27">
    <source>
        <dbReference type="EMBL" id="KAJ8736906.1"/>
    </source>
</evidence>
<evidence type="ECO:0000256" key="11">
    <source>
        <dbReference type="ARBA" id="ARBA00022741"/>
    </source>
</evidence>
<accession>A0AAD7Z2G8</accession>
<keyword evidence="28" id="KW-1185">Reference proteome</keyword>
<evidence type="ECO:0000256" key="5">
    <source>
        <dbReference type="ARBA" id="ARBA00022499"/>
    </source>
</evidence>
<dbReference type="InterPro" id="IPR050494">
    <property type="entry name" value="Ser_Thr_dual-spec_kinase"/>
</dbReference>
<keyword evidence="12" id="KW-0418">Kinase</keyword>
<comment type="similarity">
    <text evidence="19">Belongs to the protein kinase superfamily. CMGC Ser/Thr protein kinase family.</text>
</comment>
<dbReference type="Gene3D" id="3.30.200.20">
    <property type="entry name" value="Phosphorylase Kinase, domain 1"/>
    <property type="match status" value="1"/>
</dbReference>
<feature type="compositionally biased region" description="Basic residues" evidence="25">
    <location>
        <begin position="197"/>
        <end position="218"/>
    </location>
</feature>
<evidence type="ECO:0000256" key="20">
    <source>
        <dbReference type="ARBA" id="ARBA00023637"/>
    </source>
</evidence>
<gene>
    <name evidence="27" type="ORF">PYW07_000177</name>
</gene>
<keyword evidence="15" id="KW-0832">Ubl conjugation</keyword>
<dbReference type="FunFam" id="3.30.200.20:FF:000123">
    <property type="entry name" value="serine/threonine-protein kinase PRP4 homolog"/>
    <property type="match status" value="1"/>
</dbReference>
<dbReference type="InterPro" id="IPR000719">
    <property type="entry name" value="Prot_kinase_dom"/>
</dbReference>
<keyword evidence="16" id="KW-0007">Acetylation</keyword>
<evidence type="ECO:0000256" key="8">
    <source>
        <dbReference type="ARBA" id="ARBA00022664"/>
    </source>
</evidence>
<keyword evidence="11" id="KW-0547">Nucleotide-binding</keyword>
<name>A0AAD7Z2G8_MYTSE</name>
<dbReference type="EMBL" id="JARGEI010000001">
    <property type="protein sequence ID" value="KAJ8736906.1"/>
    <property type="molecule type" value="Genomic_DNA"/>
</dbReference>
<evidence type="ECO:0000256" key="16">
    <source>
        <dbReference type="ARBA" id="ARBA00022990"/>
    </source>
</evidence>
<comment type="subcellular location">
    <subcellularLocation>
        <location evidence="2">Chromosome</location>
        <location evidence="2">Centromere</location>
        <location evidence="2">Kinetochore</location>
    </subcellularLocation>
    <subcellularLocation>
        <location evidence="1">Nucleus</location>
    </subcellularLocation>
</comment>
<dbReference type="PANTHER" id="PTHR24058:SF103">
    <property type="entry name" value="SERINE_THREONINE-PROTEIN KINASE PRP4 HOMOLOG"/>
    <property type="match status" value="1"/>
</dbReference>
<dbReference type="CDD" id="cd14135">
    <property type="entry name" value="STKc_PRP4"/>
    <property type="match status" value="1"/>
</dbReference>
<dbReference type="Proteomes" id="UP001231518">
    <property type="component" value="Chromosome 1"/>
</dbReference>
<dbReference type="GO" id="GO:0000776">
    <property type="term" value="C:kinetochore"/>
    <property type="evidence" value="ECO:0007669"/>
    <property type="project" value="UniProtKB-KW"/>
</dbReference>
<evidence type="ECO:0000256" key="15">
    <source>
        <dbReference type="ARBA" id="ARBA00022843"/>
    </source>
</evidence>
<feature type="region of interest" description="Disordered" evidence="25">
    <location>
        <begin position="1"/>
        <end position="109"/>
    </location>
</feature>
<dbReference type="SMART" id="SM00220">
    <property type="entry name" value="S_TKc"/>
    <property type="match status" value="1"/>
</dbReference>
<evidence type="ECO:0000256" key="21">
    <source>
        <dbReference type="ARBA" id="ARBA00031858"/>
    </source>
</evidence>
<evidence type="ECO:0000313" key="28">
    <source>
        <dbReference type="Proteomes" id="UP001231518"/>
    </source>
</evidence>
<evidence type="ECO:0000256" key="18">
    <source>
        <dbReference type="ARBA" id="ARBA00023242"/>
    </source>
</evidence>
<evidence type="ECO:0000256" key="10">
    <source>
        <dbReference type="ARBA" id="ARBA00022728"/>
    </source>
</evidence>
<keyword evidence="7" id="KW-0597">Phosphoprotein</keyword>
<dbReference type="InterPro" id="IPR008271">
    <property type="entry name" value="Ser/Thr_kinase_AS"/>
</dbReference>
<keyword evidence="10" id="KW-0747">Spliceosome</keyword>
<evidence type="ECO:0000256" key="22">
    <source>
        <dbReference type="ARBA" id="ARBA00046964"/>
    </source>
</evidence>
<evidence type="ECO:0000256" key="12">
    <source>
        <dbReference type="ARBA" id="ARBA00022777"/>
    </source>
</evidence>
<feature type="domain" description="Protein kinase" evidence="26">
    <location>
        <begin position="646"/>
        <end position="963"/>
    </location>
</feature>
<feature type="compositionally biased region" description="Basic and acidic residues" evidence="25">
    <location>
        <begin position="1"/>
        <end position="13"/>
    </location>
</feature>